<dbReference type="OrthoDB" id="7356934at2"/>
<proteinExistence type="predicted"/>
<dbReference type="STRING" id="1166340.SAMN05192583_1444"/>
<sequence>MRDPDTNTDPQAIALRALVWTLEEPDRASRLIDITGLTPADLRARAAEPAVLAACLSFLEAHEADLIACAGALDVTPPALVAAREALER</sequence>
<gene>
    <name evidence="1" type="ORF">SAMN05192583_1444</name>
</gene>
<dbReference type="EMBL" id="FOCF01000003">
    <property type="protein sequence ID" value="SEM89700.1"/>
    <property type="molecule type" value="Genomic_DNA"/>
</dbReference>
<dbReference type="Pfam" id="PF12096">
    <property type="entry name" value="DUF3572"/>
    <property type="match status" value="1"/>
</dbReference>
<dbReference type="InterPro" id="IPR021955">
    <property type="entry name" value="DUF3572"/>
</dbReference>
<protein>
    <recommendedName>
        <fullName evidence="3">DUF3572 domain-containing protein</fullName>
    </recommendedName>
</protein>
<evidence type="ECO:0000313" key="1">
    <source>
        <dbReference type="EMBL" id="SEM89700.1"/>
    </source>
</evidence>
<dbReference type="Proteomes" id="UP000199206">
    <property type="component" value="Unassembled WGS sequence"/>
</dbReference>
<dbReference type="AlphaFoldDB" id="A0A1H8C3P3"/>
<organism evidence="1 2">
    <name type="scientific">Sphingomonas gellani</name>
    <dbReference type="NCBI Taxonomy" id="1166340"/>
    <lineage>
        <taxon>Bacteria</taxon>
        <taxon>Pseudomonadati</taxon>
        <taxon>Pseudomonadota</taxon>
        <taxon>Alphaproteobacteria</taxon>
        <taxon>Sphingomonadales</taxon>
        <taxon>Sphingomonadaceae</taxon>
        <taxon>Sphingomonas</taxon>
    </lineage>
</organism>
<evidence type="ECO:0008006" key="3">
    <source>
        <dbReference type="Google" id="ProtNLM"/>
    </source>
</evidence>
<accession>A0A1H8C3P3</accession>
<name>A0A1H8C3P3_9SPHN</name>
<keyword evidence="2" id="KW-1185">Reference proteome</keyword>
<evidence type="ECO:0000313" key="2">
    <source>
        <dbReference type="Proteomes" id="UP000199206"/>
    </source>
</evidence>
<dbReference type="RefSeq" id="WP_093664943.1">
    <property type="nucleotide sequence ID" value="NZ_FOCF01000003.1"/>
</dbReference>
<reference evidence="2" key="1">
    <citation type="submission" date="2016-10" db="EMBL/GenBank/DDBJ databases">
        <authorList>
            <person name="Varghese N."/>
            <person name="Submissions S."/>
        </authorList>
    </citation>
    <scope>NUCLEOTIDE SEQUENCE [LARGE SCALE GENOMIC DNA]</scope>
    <source>
        <strain evidence="2">S6-262</strain>
    </source>
</reference>